<keyword evidence="1" id="KW-0732">Signal</keyword>
<dbReference type="AlphaFoldDB" id="A0A1Y6FXY1"/>
<dbReference type="Proteomes" id="UP000194450">
    <property type="component" value="Unassembled WGS sequence"/>
</dbReference>
<dbReference type="RefSeq" id="WP_157984169.1">
    <property type="nucleotide sequence ID" value="NZ_FXWH01000004.1"/>
</dbReference>
<evidence type="ECO:0000313" key="3">
    <source>
        <dbReference type="EMBL" id="SMQ80755.1"/>
    </source>
</evidence>
<keyword evidence="4" id="KW-1185">Reference proteome</keyword>
<feature type="signal peptide" evidence="1">
    <location>
        <begin position="1"/>
        <end position="22"/>
    </location>
</feature>
<evidence type="ECO:0000259" key="2">
    <source>
        <dbReference type="Pfam" id="PF13349"/>
    </source>
</evidence>
<dbReference type="OrthoDB" id="6194490at2"/>
<sequence>MKLLTGVLSVLLLASVTSTVFAQGRAVNEQRDIPATASVNIENMRGDLKVIGSDRSTAEVTGTLDEKAEGFTMEMRGNTLFIKVEMPRNVDWRGERDEGSNLVVRLPQSVGVSVSGVSTDVEITNIHGGTQVTSVSGDLTARNLQGNIRLNTVSGDVTSRQLAGDIAVETVSGDIDDRDASGTAISYQSVSGDVLAITSIKTVNAQTVSGDIELDLKTIESLTLKNVSGDANVGLQLQPNSRLEATSVSGDLRLTFAGDLDAQFELAANAGGDIINRITDRRAEKAKYGPARSLDFRVGEGSSTVKMNTVSGDIEVRKN</sequence>
<proteinExistence type="predicted"/>
<evidence type="ECO:0000313" key="4">
    <source>
        <dbReference type="Proteomes" id="UP000194450"/>
    </source>
</evidence>
<reference evidence="4" key="1">
    <citation type="submission" date="2017-04" db="EMBL/GenBank/DDBJ databases">
        <authorList>
            <person name="Varghese N."/>
            <person name="Submissions S."/>
        </authorList>
    </citation>
    <scope>NUCLEOTIDE SEQUENCE [LARGE SCALE GENOMIC DNA]</scope>
</reference>
<protein>
    <submittedName>
        <fullName evidence="3">Putative adhesin</fullName>
    </submittedName>
</protein>
<dbReference type="Pfam" id="PF13349">
    <property type="entry name" value="DUF4097"/>
    <property type="match status" value="1"/>
</dbReference>
<evidence type="ECO:0000256" key="1">
    <source>
        <dbReference type="SAM" id="SignalP"/>
    </source>
</evidence>
<dbReference type="EMBL" id="FXWH01000004">
    <property type="protein sequence ID" value="SMQ80755.1"/>
    <property type="molecule type" value="Genomic_DNA"/>
</dbReference>
<name>A0A1Y6FXY1_9GAMM</name>
<gene>
    <name evidence="3" type="ORF">SAMN06297229_2375</name>
</gene>
<organism evidence="3 4">
    <name type="scientific">Pseudidiomarina planktonica</name>
    <dbReference type="NCBI Taxonomy" id="1323738"/>
    <lineage>
        <taxon>Bacteria</taxon>
        <taxon>Pseudomonadati</taxon>
        <taxon>Pseudomonadota</taxon>
        <taxon>Gammaproteobacteria</taxon>
        <taxon>Alteromonadales</taxon>
        <taxon>Idiomarinaceae</taxon>
        <taxon>Pseudidiomarina</taxon>
    </lineage>
</organism>
<accession>A0A1Y6FXY1</accession>
<dbReference type="InterPro" id="IPR025164">
    <property type="entry name" value="Toastrack_DUF4097"/>
</dbReference>
<feature type="domain" description="DUF4097" evidence="2">
    <location>
        <begin position="39"/>
        <end position="316"/>
    </location>
</feature>
<feature type="chain" id="PRO_5013368780" evidence="1">
    <location>
        <begin position="23"/>
        <end position="319"/>
    </location>
</feature>